<protein>
    <submittedName>
        <fullName evidence="2">Uncharacterized protein</fullName>
    </submittedName>
</protein>
<dbReference type="EMBL" id="MFLW01000009">
    <property type="protein sequence ID" value="OGG78392.1"/>
    <property type="molecule type" value="Genomic_DNA"/>
</dbReference>
<accession>A0A1F6EXX3</accession>
<keyword evidence="1" id="KW-0472">Membrane</keyword>
<keyword evidence="1" id="KW-1133">Transmembrane helix</keyword>
<feature type="transmembrane region" description="Helical" evidence="1">
    <location>
        <begin position="70"/>
        <end position="103"/>
    </location>
</feature>
<evidence type="ECO:0000313" key="3">
    <source>
        <dbReference type="Proteomes" id="UP000178811"/>
    </source>
</evidence>
<keyword evidence="1" id="KW-0812">Transmembrane</keyword>
<dbReference type="AlphaFoldDB" id="A0A1F6EXX3"/>
<organism evidence="2 3">
    <name type="scientific">Candidatus Kaiserbacteria bacterium RIFCSPLOWO2_01_FULL_52_12b</name>
    <dbReference type="NCBI Taxonomy" id="1798509"/>
    <lineage>
        <taxon>Bacteria</taxon>
        <taxon>Candidatus Kaiseribacteriota</taxon>
    </lineage>
</organism>
<proteinExistence type="predicted"/>
<feature type="transmembrane region" description="Helical" evidence="1">
    <location>
        <begin position="12"/>
        <end position="31"/>
    </location>
</feature>
<feature type="transmembrane region" description="Helical" evidence="1">
    <location>
        <begin position="115"/>
        <end position="134"/>
    </location>
</feature>
<reference evidence="2 3" key="1">
    <citation type="journal article" date="2016" name="Nat. Commun.">
        <title>Thousands of microbial genomes shed light on interconnected biogeochemical processes in an aquifer system.</title>
        <authorList>
            <person name="Anantharaman K."/>
            <person name="Brown C.T."/>
            <person name="Hug L.A."/>
            <person name="Sharon I."/>
            <person name="Castelle C.J."/>
            <person name="Probst A.J."/>
            <person name="Thomas B.C."/>
            <person name="Singh A."/>
            <person name="Wilkins M.J."/>
            <person name="Karaoz U."/>
            <person name="Brodie E.L."/>
            <person name="Williams K.H."/>
            <person name="Hubbard S.S."/>
            <person name="Banfield J.F."/>
        </authorList>
    </citation>
    <scope>NUCLEOTIDE SEQUENCE [LARGE SCALE GENOMIC DNA]</scope>
</reference>
<evidence type="ECO:0000256" key="1">
    <source>
        <dbReference type="SAM" id="Phobius"/>
    </source>
</evidence>
<evidence type="ECO:0000313" key="2">
    <source>
        <dbReference type="EMBL" id="OGG78392.1"/>
    </source>
</evidence>
<comment type="caution">
    <text evidence="2">The sequence shown here is derived from an EMBL/GenBank/DDBJ whole genome shotgun (WGS) entry which is preliminary data.</text>
</comment>
<gene>
    <name evidence="2" type="ORF">A3A36_00370</name>
</gene>
<dbReference type="Proteomes" id="UP000178811">
    <property type="component" value="Unassembled WGS sequence"/>
</dbReference>
<feature type="transmembrane region" description="Helical" evidence="1">
    <location>
        <begin position="37"/>
        <end position="58"/>
    </location>
</feature>
<name>A0A1F6EXX3_9BACT</name>
<sequence length="146" mass="15482">MEILGKWGAHLFVPQMFLGLLVYAIAIYGGVDDDVAIDFALSVAGVVAIFFMAIAMWYNNTVGIAVVSSSLAAVLAIFCALAGANIFAGFFGFIGLVAAMRAALLVKSEGASEPLTLLFLSALPVLGAFMFLNLRLDEERKKIEGE</sequence>